<protein>
    <submittedName>
        <fullName evidence="2">Uncharacterized protein</fullName>
    </submittedName>
</protein>
<organism evidence="2 9">
    <name type="scientific">Platanthera zijinensis</name>
    <dbReference type="NCBI Taxonomy" id="2320716"/>
    <lineage>
        <taxon>Eukaryota</taxon>
        <taxon>Viridiplantae</taxon>
        <taxon>Streptophyta</taxon>
        <taxon>Embryophyta</taxon>
        <taxon>Tracheophyta</taxon>
        <taxon>Spermatophyta</taxon>
        <taxon>Magnoliopsida</taxon>
        <taxon>Liliopsida</taxon>
        <taxon>Asparagales</taxon>
        <taxon>Orchidaceae</taxon>
        <taxon>Orchidoideae</taxon>
        <taxon>Orchideae</taxon>
        <taxon>Orchidinae</taxon>
        <taxon>Platanthera</taxon>
    </lineage>
</organism>
<evidence type="ECO:0000313" key="9">
    <source>
        <dbReference type="Proteomes" id="UP001418222"/>
    </source>
</evidence>
<feature type="transmembrane region" description="Helical" evidence="1">
    <location>
        <begin position="64"/>
        <end position="81"/>
    </location>
</feature>
<dbReference type="Proteomes" id="UP001418222">
    <property type="component" value="Unassembled WGS sequence"/>
</dbReference>
<keyword evidence="9" id="KW-1185">Reference proteome</keyword>
<gene>
    <name evidence="8" type="ORF">KSP39_PZI001248</name>
    <name evidence="7" type="ORF">KSP39_PZI004177</name>
    <name evidence="6" type="ORF">KSP39_PZI010534</name>
    <name evidence="5" type="ORF">KSP39_PZI011445</name>
    <name evidence="4" type="ORF">KSP39_PZI012377</name>
    <name evidence="3" type="ORF">KSP39_PZI014348</name>
    <name evidence="2" type="ORF">KSP39_PZI021834</name>
</gene>
<dbReference type="EMBL" id="JBBWWQ010000019">
    <property type="protein sequence ID" value="KAK8918240.1"/>
    <property type="molecule type" value="Genomic_DNA"/>
</dbReference>
<keyword evidence="1" id="KW-0472">Membrane</keyword>
<reference evidence="2" key="2">
    <citation type="submission" date="2024-02" db="EMBL/GenBank/DDBJ databases">
        <authorList>
            <person name="Li M.-H."/>
            <person name="Liu K.-W."/>
            <person name="Li Z."/>
            <person name="Lu H.-C."/>
            <person name="Ye Q.-L."/>
            <person name="Zhang D."/>
            <person name="Wang J.-Y."/>
            <person name="Li Y.-F."/>
            <person name="Zhong Z.-M."/>
            <person name="Liu X."/>
            <person name="Yu X."/>
            <person name="Liu D.-K."/>
            <person name="Tu X.-D."/>
            <person name="Liu B."/>
            <person name="Hao Y."/>
            <person name="Liao X.-Y."/>
            <person name="Jiang Y.-T."/>
            <person name="Sun W.-H."/>
            <person name="Chen J."/>
            <person name="Ai Y."/>
            <person name="Zhai J.-W."/>
            <person name="Wu S.-S."/>
            <person name="Zhou Z."/>
            <person name="Hsiao Y.-Y."/>
            <person name="Wu W.-L."/>
            <person name="Chen Y.-Y."/>
            <person name="Lin Y.-F."/>
            <person name="Hsu J.-L."/>
            <person name="Li C.-Y."/>
            <person name="Wang Z.-W."/>
            <person name="Zhao X."/>
            <person name="Zhong W.-Y."/>
            <person name="Ma X.-K."/>
            <person name="Ma L."/>
            <person name="Huang J."/>
            <person name="Chen G.-Z."/>
            <person name="Huang M.-Z."/>
            <person name="Huang L."/>
            <person name="Peng D.-H."/>
            <person name="Luo Y.-B."/>
            <person name="Zou S.-Q."/>
            <person name="Chen S.-P."/>
            <person name="Lan S."/>
            <person name="Tsai W.-C."/>
            <person name="Van De Peer Y."/>
            <person name="Liu Z.-J."/>
        </authorList>
    </citation>
    <scope>NUCLEOTIDE SEQUENCE</scope>
    <source>
        <strain evidence="2">Lor287</strain>
        <tissue evidence="2">Leaf</tissue>
    </source>
</reference>
<evidence type="ECO:0000256" key="1">
    <source>
        <dbReference type="SAM" id="Phobius"/>
    </source>
</evidence>
<dbReference type="AlphaFoldDB" id="A0AAP0FV88"/>
<evidence type="ECO:0000313" key="6">
    <source>
        <dbReference type="EMBL" id="KAK8940902.1"/>
    </source>
</evidence>
<evidence type="ECO:0000313" key="2">
    <source>
        <dbReference type="EMBL" id="KAK8918240.1"/>
    </source>
</evidence>
<evidence type="ECO:0000313" key="8">
    <source>
        <dbReference type="EMBL" id="KAK8957842.1"/>
    </source>
</evidence>
<dbReference type="EMBL" id="JBBWWQ010000012">
    <property type="protein sequence ID" value="KAK8934953.1"/>
    <property type="molecule type" value="Genomic_DNA"/>
</dbReference>
<dbReference type="EMBL" id="JBBWWQ010000009">
    <property type="protein sequence ID" value="KAK8938469.1"/>
    <property type="molecule type" value="Genomic_DNA"/>
</dbReference>
<dbReference type="EMBL" id="JBBWWQ010000003">
    <property type="protein sequence ID" value="KAK8952155.1"/>
    <property type="molecule type" value="Genomic_DNA"/>
</dbReference>
<evidence type="ECO:0000313" key="3">
    <source>
        <dbReference type="EMBL" id="KAK8934953.1"/>
    </source>
</evidence>
<keyword evidence="1" id="KW-1133">Transmembrane helix</keyword>
<evidence type="ECO:0000313" key="4">
    <source>
        <dbReference type="EMBL" id="KAK8937147.1"/>
    </source>
</evidence>
<keyword evidence="1" id="KW-0812">Transmembrane</keyword>
<sequence>MENLSASNLLATKPRKQTFFLLLLQMEWTPLVPLVCWILLFIIKSRSCNHPLTCLKLLRPRLRICGMMNFIMLFKVAFGQTRRLGCRFKAFMVWIPSKNDLNLYEFSG</sequence>
<dbReference type="EMBL" id="JBBWWQ010000001">
    <property type="protein sequence ID" value="KAK8957842.1"/>
    <property type="molecule type" value="Genomic_DNA"/>
</dbReference>
<dbReference type="EMBL" id="JBBWWQ010000010">
    <property type="protein sequence ID" value="KAK8937147.1"/>
    <property type="molecule type" value="Genomic_DNA"/>
</dbReference>
<evidence type="ECO:0000313" key="5">
    <source>
        <dbReference type="EMBL" id="KAK8938469.1"/>
    </source>
</evidence>
<accession>A0AAP0FV88</accession>
<proteinExistence type="predicted"/>
<comment type="caution">
    <text evidence="2">The sequence shown here is derived from an EMBL/GenBank/DDBJ whole genome shotgun (WGS) entry which is preliminary data.</text>
</comment>
<dbReference type="EMBL" id="JBBWWQ010000008">
    <property type="protein sequence ID" value="KAK8940902.1"/>
    <property type="molecule type" value="Genomic_DNA"/>
</dbReference>
<reference evidence="2 9" key="1">
    <citation type="journal article" date="2022" name="Nat. Plants">
        <title>Genomes of leafy and leafless Platanthera orchids illuminate the evolution of mycoheterotrophy.</title>
        <authorList>
            <person name="Li M.H."/>
            <person name="Liu K.W."/>
            <person name="Li Z."/>
            <person name="Lu H.C."/>
            <person name="Ye Q.L."/>
            <person name="Zhang D."/>
            <person name="Wang J.Y."/>
            <person name="Li Y.F."/>
            <person name="Zhong Z.M."/>
            <person name="Liu X."/>
            <person name="Yu X."/>
            <person name="Liu D.K."/>
            <person name="Tu X.D."/>
            <person name="Liu B."/>
            <person name="Hao Y."/>
            <person name="Liao X.Y."/>
            <person name="Jiang Y.T."/>
            <person name="Sun W.H."/>
            <person name="Chen J."/>
            <person name="Chen Y.Q."/>
            <person name="Ai Y."/>
            <person name="Zhai J.W."/>
            <person name="Wu S.S."/>
            <person name="Zhou Z."/>
            <person name="Hsiao Y.Y."/>
            <person name="Wu W.L."/>
            <person name="Chen Y.Y."/>
            <person name="Lin Y.F."/>
            <person name="Hsu J.L."/>
            <person name="Li C.Y."/>
            <person name="Wang Z.W."/>
            <person name="Zhao X."/>
            <person name="Zhong W.Y."/>
            <person name="Ma X.K."/>
            <person name="Ma L."/>
            <person name="Huang J."/>
            <person name="Chen G.Z."/>
            <person name="Huang M.Z."/>
            <person name="Huang L."/>
            <person name="Peng D.H."/>
            <person name="Luo Y.B."/>
            <person name="Zou S.Q."/>
            <person name="Chen S.P."/>
            <person name="Lan S."/>
            <person name="Tsai W.C."/>
            <person name="Van de Peer Y."/>
            <person name="Liu Z.J."/>
        </authorList>
    </citation>
    <scope>NUCLEOTIDE SEQUENCE [LARGE SCALE GENOMIC DNA]</scope>
    <source>
        <strain evidence="2">Lor287</strain>
    </source>
</reference>
<name>A0AAP0FV88_9ASPA</name>
<feature type="transmembrane region" description="Helical" evidence="1">
    <location>
        <begin position="20"/>
        <end position="43"/>
    </location>
</feature>
<evidence type="ECO:0000313" key="7">
    <source>
        <dbReference type="EMBL" id="KAK8952155.1"/>
    </source>
</evidence>